<proteinExistence type="predicted"/>
<comment type="subcellular location">
    <subcellularLocation>
        <location evidence="1">Cell membrane</location>
        <topology evidence="1">Multi-pass membrane protein</topology>
    </subcellularLocation>
</comment>
<dbReference type="Pfam" id="PF03788">
    <property type="entry name" value="LrgA"/>
    <property type="match status" value="1"/>
</dbReference>
<dbReference type="PANTHER" id="PTHR33931">
    <property type="entry name" value="HOLIN-LIKE PROTEIN CIDA-RELATED"/>
    <property type="match status" value="1"/>
</dbReference>
<dbReference type="InterPro" id="IPR005538">
    <property type="entry name" value="LrgA/CidA"/>
</dbReference>
<accession>A0A1M4SCE9</accession>
<dbReference type="RefSeq" id="WP_072848728.1">
    <property type="nucleotide sequence ID" value="NZ_FQVI01000001.1"/>
</dbReference>
<sequence>MKYVKQIGIIGGITFAGELLNYLLPLPVPASVYGMILLFLALCMGVVKEEHIKETADFLLVLMPVMFTGPSVGVIENYASISQGLLGFVVIIVITTAAIMGVTGAVTQGAMRLCAKVKKTEKESGGEDYECGV</sequence>
<keyword evidence="2" id="KW-1003">Cell membrane</keyword>
<dbReference type="OrthoDB" id="3176438at2"/>
<dbReference type="PANTHER" id="PTHR33931:SF5">
    <property type="entry name" value="UPF0299 MEMBRANE PROTEIN YOHJ"/>
    <property type="match status" value="1"/>
</dbReference>
<evidence type="ECO:0000256" key="5">
    <source>
        <dbReference type="ARBA" id="ARBA00023136"/>
    </source>
</evidence>
<dbReference type="EMBL" id="FQVI01000001">
    <property type="protein sequence ID" value="SHE29933.1"/>
    <property type="molecule type" value="Genomic_DNA"/>
</dbReference>
<evidence type="ECO:0000256" key="4">
    <source>
        <dbReference type="ARBA" id="ARBA00022989"/>
    </source>
</evidence>
<evidence type="ECO:0000313" key="8">
    <source>
        <dbReference type="Proteomes" id="UP000184245"/>
    </source>
</evidence>
<evidence type="ECO:0000256" key="6">
    <source>
        <dbReference type="SAM" id="Phobius"/>
    </source>
</evidence>
<protein>
    <submittedName>
        <fullName evidence="7">Holin-like protein</fullName>
    </submittedName>
</protein>
<feature type="transmembrane region" description="Helical" evidence="6">
    <location>
        <begin position="59"/>
        <end position="79"/>
    </location>
</feature>
<keyword evidence="5 6" id="KW-0472">Membrane</keyword>
<dbReference type="AlphaFoldDB" id="A0A1M4SCE9"/>
<gene>
    <name evidence="7" type="ORF">SAMN02745158_00047</name>
</gene>
<name>A0A1M4SCE9_9CLOT</name>
<feature type="transmembrane region" description="Helical" evidence="6">
    <location>
        <begin position="30"/>
        <end position="47"/>
    </location>
</feature>
<keyword evidence="3 6" id="KW-0812">Transmembrane</keyword>
<feature type="transmembrane region" description="Helical" evidence="6">
    <location>
        <begin position="85"/>
        <end position="106"/>
    </location>
</feature>
<dbReference type="STRING" id="1122155.SAMN02745158_00047"/>
<reference evidence="7 8" key="1">
    <citation type="submission" date="2016-11" db="EMBL/GenBank/DDBJ databases">
        <authorList>
            <person name="Jaros S."/>
            <person name="Januszkiewicz K."/>
            <person name="Wedrychowicz H."/>
        </authorList>
    </citation>
    <scope>NUCLEOTIDE SEQUENCE [LARGE SCALE GENOMIC DNA]</scope>
    <source>
        <strain evidence="7 8">DSM 17459</strain>
    </source>
</reference>
<dbReference type="GO" id="GO:0005886">
    <property type="term" value="C:plasma membrane"/>
    <property type="evidence" value="ECO:0007669"/>
    <property type="project" value="UniProtKB-SubCell"/>
</dbReference>
<evidence type="ECO:0000256" key="3">
    <source>
        <dbReference type="ARBA" id="ARBA00022692"/>
    </source>
</evidence>
<evidence type="ECO:0000256" key="2">
    <source>
        <dbReference type="ARBA" id="ARBA00022475"/>
    </source>
</evidence>
<dbReference type="Proteomes" id="UP000184245">
    <property type="component" value="Unassembled WGS sequence"/>
</dbReference>
<feature type="transmembrane region" description="Helical" evidence="6">
    <location>
        <begin position="7"/>
        <end position="24"/>
    </location>
</feature>
<keyword evidence="8" id="KW-1185">Reference proteome</keyword>
<evidence type="ECO:0000313" key="7">
    <source>
        <dbReference type="EMBL" id="SHE29933.1"/>
    </source>
</evidence>
<organism evidence="7 8">
    <name type="scientific">Lactonifactor longoviformis DSM 17459</name>
    <dbReference type="NCBI Taxonomy" id="1122155"/>
    <lineage>
        <taxon>Bacteria</taxon>
        <taxon>Bacillati</taxon>
        <taxon>Bacillota</taxon>
        <taxon>Clostridia</taxon>
        <taxon>Eubacteriales</taxon>
        <taxon>Clostridiaceae</taxon>
        <taxon>Lactonifactor</taxon>
    </lineage>
</organism>
<evidence type="ECO:0000256" key="1">
    <source>
        <dbReference type="ARBA" id="ARBA00004651"/>
    </source>
</evidence>
<keyword evidence="4 6" id="KW-1133">Transmembrane helix</keyword>